<dbReference type="eggNOG" id="COG5512">
    <property type="taxonomic scope" value="Bacteria"/>
</dbReference>
<dbReference type="Proteomes" id="UP000005631">
    <property type="component" value="Chromosome"/>
</dbReference>
<protein>
    <recommendedName>
        <fullName evidence="3">RNA-binding protein containing Zn ribbon</fullName>
    </recommendedName>
</protein>
<dbReference type="RefSeq" id="WP_014201426.1">
    <property type="nucleotide sequence ID" value="NC_016599.1"/>
</dbReference>
<gene>
    <name evidence="1" type="ordered locus">Oweho_1058</name>
</gene>
<evidence type="ECO:0008006" key="3">
    <source>
        <dbReference type="Google" id="ProtNLM"/>
    </source>
</evidence>
<name>G8R4H7_OWEHD</name>
<evidence type="ECO:0000313" key="2">
    <source>
        <dbReference type="Proteomes" id="UP000005631"/>
    </source>
</evidence>
<sequence length="97" mass="11044">MKKSNEMSLGDAIQAFLKTNELDEKLLETEIYARWEELAGNAINLKTNKVKVEKGILTVYVNSSVVRNELSLRRSELLERVNLKLRGKGNLKGIQIK</sequence>
<dbReference type="KEGG" id="oho:Oweho_1058"/>
<keyword evidence="2" id="KW-1185">Reference proteome</keyword>
<reference evidence="1 2" key="1">
    <citation type="journal article" date="2012" name="Stand. Genomic Sci.">
        <title>Genome sequence of the orange-pigmented seawater bacterium Owenweeksia hongkongensis type strain (UST20020801(T)).</title>
        <authorList>
            <person name="Riedel T."/>
            <person name="Held B."/>
            <person name="Nolan M."/>
            <person name="Lucas S."/>
            <person name="Lapidus A."/>
            <person name="Tice H."/>
            <person name="Del Rio T.G."/>
            <person name="Cheng J.F."/>
            <person name="Han C."/>
            <person name="Tapia R."/>
            <person name="Goodwin L.A."/>
            <person name="Pitluck S."/>
            <person name="Liolios K."/>
            <person name="Mavromatis K."/>
            <person name="Pagani I."/>
            <person name="Ivanova N."/>
            <person name="Mikhailova N."/>
            <person name="Pati A."/>
            <person name="Chen A."/>
            <person name="Palaniappan K."/>
            <person name="Rohde M."/>
            <person name="Tindall B.J."/>
            <person name="Detter J.C."/>
            <person name="Goker M."/>
            <person name="Woyke T."/>
            <person name="Bristow J."/>
            <person name="Eisen J.A."/>
            <person name="Markowitz V."/>
            <person name="Hugenholtz P."/>
            <person name="Klenk H.P."/>
            <person name="Kyrpides N.C."/>
        </authorList>
    </citation>
    <scope>NUCLEOTIDE SEQUENCE</scope>
    <source>
        <strain evidence="2">DSM 17368 / JCM 12287 / NRRL B-23963</strain>
    </source>
</reference>
<organism evidence="1 2">
    <name type="scientific">Owenweeksia hongkongensis (strain DSM 17368 / CIP 108786 / JCM 12287 / NRRL B-23963 / UST20020801)</name>
    <dbReference type="NCBI Taxonomy" id="926562"/>
    <lineage>
        <taxon>Bacteria</taxon>
        <taxon>Pseudomonadati</taxon>
        <taxon>Bacteroidota</taxon>
        <taxon>Flavobacteriia</taxon>
        <taxon>Flavobacteriales</taxon>
        <taxon>Owenweeksiaceae</taxon>
        <taxon>Owenweeksia</taxon>
    </lineage>
</organism>
<dbReference type="AlphaFoldDB" id="G8R4H7"/>
<dbReference type="InterPro" id="IPR007922">
    <property type="entry name" value="DciA-like"/>
</dbReference>
<dbReference type="EMBL" id="CP003156">
    <property type="protein sequence ID" value="AEV32066.1"/>
    <property type="molecule type" value="Genomic_DNA"/>
</dbReference>
<proteinExistence type="predicted"/>
<evidence type="ECO:0000313" key="1">
    <source>
        <dbReference type="EMBL" id="AEV32066.1"/>
    </source>
</evidence>
<dbReference type="STRING" id="926562.Oweho_1058"/>
<dbReference type="PANTHER" id="PTHR36456">
    <property type="entry name" value="UPF0232 PROTEIN SCO3875"/>
    <property type="match status" value="1"/>
</dbReference>
<dbReference type="Pfam" id="PF05258">
    <property type="entry name" value="DciA"/>
    <property type="match status" value="1"/>
</dbReference>
<dbReference type="PANTHER" id="PTHR36456:SF1">
    <property type="entry name" value="UPF0232 PROTEIN SCO3875"/>
    <property type="match status" value="1"/>
</dbReference>
<dbReference type="OrthoDB" id="9804942at2"/>
<accession>G8R4H7</accession>
<dbReference type="HOGENOM" id="CLU_160523_0_0_10"/>